<dbReference type="PANTHER" id="PTHR24148:SF82">
    <property type="entry name" value="HETEROKARYON INCOMPATIBILITY DOMAIN-CONTAINING PROTEIN"/>
    <property type="match status" value="1"/>
</dbReference>
<dbReference type="Pfam" id="PF06985">
    <property type="entry name" value="HET"/>
    <property type="match status" value="1"/>
</dbReference>
<sequence length="90" mass="10419">NDKPSYAALSYVWGKKTDEERSILIDNTKAIIRPSLYEALQHLQYEDIKPAIWIDAICINQMDVEEKNDQVPRMRAIYSGVRQAIIWLGP</sequence>
<dbReference type="InterPro" id="IPR052895">
    <property type="entry name" value="HetReg/Transcr_Mod"/>
</dbReference>
<dbReference type="InterPro" id="IPR010730">
    <property type="entry name" value="HET"/>
</dbReference>
<reference evidence="2" key="1">
    <citation type="journal article" date="2020" name="Stud. Mycol.">
        <title>101 Dothideomycetes genomes: a test case for predicting lifestyles and emergence of pathogens.</title>
        <authorList>
            <person name="Haridas S."/>
            <person name="Albert R."/>
            <person name="Binder M."/>
            <person name="Bloem J."/>
            <person name="Labutti K."/>
            <person name="Salamov A."/>
            <person name="Andreopoulos B."/>
            <person name="Baker S."/>
            <person name="Barry K."/>
            <person name="Bills G."/>
            <person name="Bluhm B."/>
            <person name="Cannon C."/>
            <person name="Castanera R."/>
            <person name="Culley D."/>
            <person name="Daum C."/>
            <person name="Ezra D."/>
            <person name="Gonzalez J."/>
            <person name="Henrissat B."/>
            <person name="Kuo A."/>
            <person name="Liang C."/>
            <person name="Lipzen A."/>
            <person name="Lutzoni F."/>
            <person name="Magnuson J."/>
            <person name="Mondo S."/>
            <person name="Nolan M."/>
            <person name="Ohm R."/>
            <person name="Pangilinan J."/>
            <person name="Park H.-J."/>
            <person name="Ramirez L."/>
            <person name="Alfaro M."/>
            <person name="Sun H."/>
            <person name="Tritt A."/>
            <person name="Yoshinaga Y."/>
            <person name="Zwiers L.-H."/>
            <person name="Turgeon B."/>
            <person name="Goodwin S."/>
            <person name="Spatafora J."/>
            <person name="Crous P."/>
            <person name="Grigoriev I."/>
        </authorList>
    </citation>
    <scope>NUCLEOTIDE SEQUENCE</scope>
    <source>
        <strain evidence="2">CBS 123094</strain>
    </source>
</reference>
<feature type="domain" description="Heterokaryon incompatibility" evidence="1">
    <location>
        <begin position="6"/>
        <end position="89"/>
    </location>
</feature>
<proteinExistence type="predicted"/>
<organism evidence="2 3">
    <name type="scientific">Amniculicola lignicola CBS 123094</name>
    <dbReference type="NCBI Taxonomy" id="1392246"/>
    <lineage>
        <taxon>Eukaryota</taxon>
        <taxon>Fungi</taxon>
        <taxon>Dikarya</taxon>
        <taxon>Ascomycota</taxon>
        <taxon>Pezizomycotina</taxon>
        <taxon>Dothideomycetes</taxon>
        <taxon>Pleosporomycetidae</taxon>
        <taxon>Pleosporales</taxon>
        <taxon>Amniculicolaceae</taxon>
        <taxon>Amniculicola</taxon>
    </lineage>
</organism>
<accession>A0A6A5X1C7</accession>
<feature type="non-terminal residue" evidence="2">
    <location>
        <position position="1"/>
    </location>
</feature>
<evidence type="ECO:0000313" key="3">
    <source>
        <dbReference type="Proteomes" id="UP000799779"/>
    </source>
</evidence>
<keyword evidence="3" id="KW-1185">Reference proteome</keyword>
<name>A0A6A5X1C7_9PLEO</name>
<protein>
    <submittedName>
        <fullName evidence="2">Heterokaryon incompatibility</fullName>
    </submittedName>
</protein>
<feature type="non-terminal residue" evidence="2">
    <location>
        <position position="90"/>
    </location>
</feature>
<gene>
    <name evidence="2" type="ORF">P154DRAFT_411917</name>
</gene>
<dbReference type="OrthoDB" id="2157530at2759"/>
<evidence type="ECO:0000259" key="1">
    <source>
        <dbReference type="Pfam" id="PF06985"/>
    </source>
</evidence>
<dbReference type="EMBL" id="ML977569">
    <property type="protein sequence ID" value="KAF2003936.1"/>
    <property type="molecule type" value="Genomic_DNA"/>
</dbReference>
<evidence type="ECO:0000313" key="2">
    <source>
        <dbReference type="EMBL" id="KAF2003936.1"/>
    </source>
</evidence>
<dbReference type="Proteomes" id="UP000799779">
    <property type="component" value="Unassembled WGS sequence"/>
</dbReference>
<dbReference type="AlphaFoldDB" id="A0A6A5X1C7"/>
<dbReference type="PANTHER" id="PTHR24148">
    <property type="entry name" value="ANKYRIN REPEAT DOMAIN-CONTAINING PROTEIN 39 HOMOLOG-RELATED"/>
    <property type="match status" value="1"/>
</dbReference>